<evidence type="ECO:0000256" key="8">
    <source>
        <dbReference type="SAM" id="MobiDB-lite"/>
    </source>
</evidence>
<feature type="region of interest" description="Disordered" evidence="8">
    <location>
        <begin position="436"/>
        <end position="873"/>
    </location>
</feature>
<feature type="compositionally biased region" description="Basic and acidic residues" evidence="8">
    <location>
        <begin position="487"/>
        <end position="506"/>
    </location>
</feature>
<dbReference type="Pfam" id="PF01436">
    <property type="entry name" value="NHL"/>
    <property type="match status" value="4"/>
</dbReference>
<dbReference type="SUPFAM" id="SSF57850">
    <property type="entry name" value="RING/U-box"/>
    <property type="match status" value="1"/>
</dbReference>
<feature type="repeat" description="NHL" evidence="6">
    <location>
        <begin position="1001"/>
        <end position="1044"/>
    </location>
</feature>
<sequence length="1293" mass="143059">MEQFEQLLTCAICLDRYRNPKLLPCQHSFCMEPCMDGLVDYVRRQVKCPECRAEHRIPYQGVQGYPTNVTLQRFLELHIEITGEMPDPTSGQIMKRCAVCTEKSYCVHCSHCSKDVCPMCKAAHMDILRREIARINNQVRRALHRLEDMFALVEKNMAALQHNCNSVTEEVDEIYRRLIKAAKDRTDFLKTEIDRYLGVEIKNLTTLKDNLQQEISNIQSNCDLADRHMGTEDVEWEDVELLDTKDIFLKTVDFIRNFEAEMGDYTRRVRFTMATDPNQLVLHVSTYGDLNIAMPHQLTGQQQLAPGPGLMRSKSDHRLAAQYRQPDERYGEDSGRVSPLAGRKFGQRYQRRDRDYDYEDEPRPQRSRTRSRFLHGGENTDSDNDTSGPRVRFGADQPKDQRPTALDTEALSKGPLSGISRLYDCPQVIARITEVKKPKPVEEPQPQVQQPKPQPKRTPSLAQRQVSEEDEITKIKRQMKNAPGERGTPDRPGQERVSALRREEVHSPPSSAPESPPPQSPSAQGGSSSESSDESSQQQSPAAGSRKTSVTRQPQQLSRRSSTASDTPSTGGESARKVSTTGAAFTTEQLKQKFQNKIEPKIEVPAPKPFVSRFLRGGVGRPLTTTTTPAPVSATKEEEEEESSSSEETDSSEESSEEQAVATGDKSDIGPLLARSAQARKSSRDETYSPTRSPTTRTPTSYQQDTPTAAAPWRTRTAANNTSTEDEAPASTRYGSTSSGFTSRFLNKSKSAAAVSPDEEDPGTTRRFGSSASSTSNTASQPAGSKSRYAALKDRKARLARSKSSHSLADDDDDEEPMTPSAYLASRYGPGTSLAKSRSSHAIKSRETSPEPSAASSSSGLASSSSTAPGEKDGAALSSWARYLKNKYGSRNKDTMSSNSRRLSLGLPLRSDPEEETKNTQGSPTSPTQHPPFHQGFGVDTSTRSKYLNKRRQVFSLGSRGSETGCFTWPRGVATGPGDIIAVADSSNHRVQVFDSNGIFQKEFGGYGNGEGEFDCLAGVAVNRIGQFIIADRYNHRIQVMDPSGRFLRAFGSQGTADGKFNYPWGVTTDALGFIYVCDKENHRVQVFQSDGTFVGKFGSHGRGVGQLDHPHYIAVSNTNRVLVSDSNNHRVQVFDVNGRHISTIGSEGCEDGQFKFPRFRRSFSLPAGDVASSSNVPLIPPTLESGSGSGRPGVYSGRGQREQSVTDLQPRRSISEGVRLMGLRRGRVQGPRRSSSYLDQLYPRVRPREPPCSSILRDAQSKLDRVTARKSEMEATIPLYRRQFSGPLFLPY</sequence>
<dbReference type="Gene3D" id="2.120.10.30">
    <property type="entry name" value="TolB, C-terminal domain"/>
    <property type="match status" value="3"/>
</dbReference>
<proteinExistence type="predicted"/>
<dbReference type="InterPro" id="IPR011042">
    <property type="entry name" value="6-blade_b-propeller_TolB-like"/>
</dbReference>
<dbReference type="Proteomes" id="UP001152798">
    <property type="component" value="Chromosome 3"/>
</dbReference>
<feature type="region of interest" description="Disordered" evidence="8">
    <location>
        <begin position="1177"/>
        <end position="1211"/>
    </location>
</feature>
<dbReference type="EMBL" id="OV725079">
    <property type="protein sequence ID" value="CAH1394526.1"/>
    <property type="molecule type" value="Genomic_DNA"/>
</dbReference>
<dbReference type="PANTHER" id="PTHR24104:SF47">
    <property type="entry name" value="E3 UBIQUITIN-PROTEIN LIGASE NHLRC1"/>
    <property type="match status" value="1"/>
</dbReference>
<organism evidence="11 12">
    <name type="scientific">Nezara viridula</name>
    <name type="common">Southern green stink bug</name>
    <name type="synonym">Cimex viridulus</name>
    <dbReference type="NCBI Taxonomy" id="85310"/>
    <lineage>
        <taxon>Eukaryota</taxon>
        <taxon>Metazoa</taxon>
        <taxon>Ecdysozoa</taxon>
        <taxon>Arthropoda</taxon>
        <taxon>Hexapoda</taxon>
        <taxon>Insecta</taxon>
        <taxon>Pterygota</taxon>
        <taxon>Neoptera</taxon>
        <taxon>Paraneoptera</taxon>
        <taxon>Hemiptera</taxon>
        <taxon>Heteroptera</taxon>
        <taxon>Panheteroptera</taxon>
        <taxon>Pentatomomorpha</taxon>
        <taxon>Pentatomoidea</taxon>
        <taxon>Pentatomidae</taxon>
        <taxon>Pentatominae</taxon>
        <taxon>Nezara</taxon>
    </lineage>
</organism>
<keyword evidence="1" id="KW-0479">Metal-binding</keyword>
<feature type="compositionally biased region" description="Low complexity" evidence="8">
    <location>
        <begin position="688"/>
        <end position="722"/>
    </location>
</feature>
<dbReference type="PROSITE" id="PS51125">
    <property type="entry name" value="NHL"/>
    <property type="match status" value="4"/>
</dbReference>
<evidence type="ECO:0000256" key="4">
    <source>
        <dbReference type="ARBA" id="ARBA00022833"/>
    </source>
</evidence>
<dbReference type="Gene3D" id="3.30.40.10">
    <property type="entry name" value="Zinc/RING finger domain, C3HC4 (zinc finger)"/>
    <property type="match status" value="1"/>
</dbReference>
<dbReference type="InterPro" id="IPR013083">
    <property type="entry name" value="Znf_RING/FYVE/PHD"/>
</dbReference>
<dbReference type="InterPro" id="IPR001841">
    <property type="entry name" value="Znf_RING"/>
</dbReference>
<dbReference type="InterPro" id="IPR001258">
    <property type="entry name" value="NHL_repeat"/>
</dbReference>
<evidence type="ECO:0008006" key="13">
    <source>
        <dbReference type="Google" id="ProtNLM"/>
    </source>
</evidence>
<reference evidence="11" key="1">
    <citation type="submission" date="2022-01" db="EMBL/GenBank/DDBJ databases">
        <authorList>
            <person name="King R."/>
        </authorList>
    </citation>
    <scope>NUCLEOTIDE SEQUENCE</scope>
</reference>
<dbReference type="FunFam" id="2.120.10.30:FF:000037">
    <property type="entry name" value="Uncharacterized protein, isoform E"/>
    <property type="match status" value="1"/>
</dbReference>
<feature type="region of interest" description="Disordered" evidence="8">
    <location>
        <begin position="890"/>
        <end position="941"/>
    </location>
</feature>
<name>A0A9P0EAD3_NEZVI</name>
<dbReference type="CDD" id="cd14954">
    <property type="entry name" value="NHL_TRIM71_like"/>
    <property type="match status" value="1"/>
</dbReference>
<evidence type="ECO:0000259" key="10">
    <source>
        <dbReference type="PROSITE" id="PS50119"/>
    </source>
</evidence>
<feature type="compositionally biased region" description="Low complexity" evidence="8">
    <location>
        <begin position="770"/>
        <end position="780"/>
    </location>
</feature>
<feature type="compositionally biased region" description="Polar residues" evidence="8">
    <location>
        <begin position="733"/>
        <end position="750"/>
    </location>
</feature>
<dbReference type="SUPFAM" id="SSF101898">
    <property type="entry name" value="NHL repeat"/>
    <property type="match status" value="1"/>
</dbReference>
<evidence type="ECO:0000256" key="6">
    <source>
        <dbReference type="PROSITE-ProRule" id="PRU00504"/>
    </source>
</evidence>
<dbReference type="PROSITE" id="PS50089">
    <property type="entry name" value="ZF_RING_2"/>
    <property type="match status" value="1"/>
</dbReference>
<keyword evidence="2" id="KW-0677">Repeat</keyword>
<dbReference type="InterPro" id="IPR000315">
    <property type="entry name" value="Znf_B-box"/>
</dbReference>
<feature type="compositionally biased region" description="Basic and acidic residues" evidence="8">
    <location>
        <begin position="323"/>
        <end position="335"/>
    </location>
</feature>
<dbReference type="Pfam" id="PF00097">
    <property type="entry name" value="zf-C3HC4"/>
    <property type="match status" value="1"/>
</dbReference>
<feature type="compositionally biased region" description="Low complexity" evidence="8">
    <location>
        <begin position="850"/>
        <end position="869"/>
    </location>
</feature>
<evidence type="ECO:0000256" key="5">
    <source>
        <dbReference type="PROSITE-ProRule" id="PRU00024"/>
    </source>
</evidence>
<protein>
    <recommendedName>
        <fullName evidence="13">RING finger protein nhl-1</fullName>
    </recommendedName>
</protein>
<dbReference type="GO" id="GO:0061630">
    <property type="term" value="F:ubiquitin protein ligase activity"/>
    <property type="evidence" value="ECO:0007669"/>
    <property type="project" value="TreeGrafter"/>
</dbReference>
<dbReference type="OrthoDB" id="342730at2759"/>
<keyword evidence="4" id="KW-0862">Zinc</keyword>
<feature type="repeat" description="NHL" evidence="6">
    <location>
        <begin position="1095"/>
        <end position="1138"/>
    </location>
</feature>
<evidence type="ECO:0000256" key="7">
    <source>
        <dbReference type="SAM" id="Coils"/>
    </source>
</evidence>
<gene>
    <name evidence="11" type="ORF">NEZAVI_LOCUS5010</name>
</gene>
<feature type="compositionally biased region" description="Polar residues" evidence="8">
    <location>
        <begin position="919"/>
        <end position="928"/>
    </location>
</feature>
<keyword evidence="7" id="KW-0175">Coiled coil</keyword>
<feature type="coiled-coil region" evidence="7">
    <location>
        <begin position="201"/>
        <end position="228"/>
    </location>
</feature>
<dbReference type="SMART" id="SM00184">
    <property type="entry name" value="RING"/>
    <property type="match status" value="1"/>
</dbReference>
<feature type="compositionally biased region" description="Low complexity" evidence="8">
    <location>
        <begin position="621"/>
        <end position="634"/>
    </location>
</feature>
<dbReference type="InterPro" id="IPR050952">
    <property type="entry name" value="TRIM-NHL_E3_ligases"/>
</dbReference>
<dbReference type="GO" id="GO:0008270">
    <property type="term" value="F:zinc ion binding"/>
    <property type="evidence" value="ECO:0007669"/>
    <property type="project" value="UniProtKB-KW"/>
</dbReference>
<evidence type="ECO:0000313" key="11">
    <source>
        <dbReference type="EMBL" id="CAH1394526.1"/>
    </source>
</evidence>
<feature type="compositionally biased region" description="Low complexity" evidence="8">
    <location>
        <begin position="521"/>
        <end position="543"/>
    </location>
</feature>
<feature type="compositionally biased region" description="Basic residues" evidence="8">
    <location>
        <begin position="795"/>
        <end position="804"/>
    </location>
</feature>
<feature type="domain" description="B box-type" evidence="10">
    <location>
        <begin position="92"/>
        <end position="135"/>
    </location>
</feature>
<dbReference type="PANTHER" id="PTHR24104">
    <property type="entry name" value="E3 UBIQUITIN-PROTEIN LIGASE NHLRC1-RELATED"/>
    <property type="match status" value="1"/>
</dbReference>
<evidence type="ECO:0000256" key="3">
    <source>
        <dbReference type="ARBA" id="ARBA00022771"/>
    </source>
</evidence>
<accession>A0A9P0EAD3</accession>
<feature type="compositionally biased region" description="Low complexity" evidence="8">
    <location>
        <begin position="897"/>
        <end position="910"/>
    </location>
</feature>
<feature type="domain" description="RING-type" evidence="9">
    <location>
        <begin position="10"/>
        <end position="52"/>
    </location>
</feature>
<dbReference type="InterPro" id="IPR018957">
    <property type="entry name" value="Znf_C3HC4_RING-type"/>
</dbReference>
<feature type="compositionally biased region" description="Pro residues" evidence="8">
    <location>
        <begin position="510"/>
        <end position="520"/>
    </location>
</feature>
<keyword evidence="3 5" id="KW-0863">Zinc-finger</keyword>
<feature type="repeat" description="NHL" evidence="6">
    <location>
        <begin position="954"/>
        <end position="997"/>
    </location>
</feature>
<dbReference type="PROSITE" id="PS50119">
    <property type="entry name" value="ZF_BBOX"/>
    <property type="match status" value="1"/>
</dbReference>
<evidence type="ECO:0000259" key="9">
    <source>
        <dbReference type="PROSITE" id="PS50089"/>
    </source>
</evidence>
<dbReference type="GO" id="GO:0000209">
    <property type="term" value="P:protein polyubiquitination"/>
    <property type="evidence" value="ECO:0007669"/>
    <property type="project" value="TreeGrafter"/>
</dbReference>
<keyword evidence="12" id="KW-1185">Reference proteome</keyword>
<feature type="compositionally biased region" description="Polar residues" evidence="8">
    <location>
        <begin position="546"/>
        <end position="595"/>
    </location>
</feature>
<evidence type="ECO:0000256" key="2">
    <source>
        <dbReference type="ARBA" id="ARBA00022737"/>
    </source>
</evidence>
<feature type="repeat" description="NHL" evidence="6">
    <location>
        <begin position="1051"/>
        <end position="1091"/>
    </location>
</feature>
<feature type="region of interest" description="Disordered" evidence="8">
    <location>
        <begin position="323"/>
        <end position="419"/>
    </location>
</feature>
<dbReference type="FunFam" id="3.30.40.10:FF:000185">
    <property type="entry name" value="RING finger protein nhl-1"/>
    <property type="match status" value="1"/>
</dbReference>
<evidence type="ECO:0000256" key="1">
    <source>
        <dbReference type="ARBA" id="ARBA00022723"/>
    </source>
</evidence>
<dbReference type="CDD" id="cd16524">
    <property type="entry name" value="RING-HC_NHL-1-like"/>
    <property type="match status" value="1"/>
</dbReference>
<feature type="coiled-coil region" evidence="7">
    <location>
        <begin position="125"/>
        <end position="177"/>
    </location>
</feature>
<evidence type="ECO:0000313" key="12">
    <source>
        <dbReference type="Proteomes" id="UP001152798"/>
    </source>
</evidence>
<dbReference type="FunFam" id="2.120.10.30:FF:000013">
    <property type="entry name" value="E3 ubiquitin-protein ligase TRIM71"/>
    <property type="match status" value="1"/>
</dbReference>
<dbReference type="GO" id="GO:0043161">
    <property type="term" value="P:proteasome-mediated ubiquitin-dependent protein catabolic process"/>
    <property type="evidence" value="ECO:0007669"/>
    <property type="project" value="TreeGrafter"/>
</dbReference>
<feature type="compositionally biased region" description="Acidic residues" evidence="8">
    <location>
        <begin position="637"/>
        <end position="657"/>
    </location>
</feature>